<protein>
    <submittedName>
        <fullName evidence="1">Uncharacterized protein</fullName>
    </submittedName>
</protein>
<evidence type="ECO:0000313" key="2">
    <source>
        <dbReference type="Proteomes" id="UP000784294"/>
    </source>
</evidence>
<sequence length="89" mass="9477">MLLPNRATGVEWSGGGVEEVSAMWSRKLASLSNALETRESHAHRARAARLRGESGSVCTGAAVQTTVSRVVVELSLRRLSQSSCLSTHA</sequence>
<accession>A0A448WV78</accession>
<comment type="caution">
    <text evidence="1">The sequence shown here is derived from an EMBL/GenBank/DDBJ whole genome shotgun (WGS) entry which is preliminary data.</text>
</comment>
<dbReference type="Proteomes" id="UP000784294">
    <property type="component" value="Unassembled WGS sequence"/>
</dbReference>
<organism evidence="1 2">
    <name type="scientific">Protopolystoma xenopodis</name>
    <dbReference type="NCBI Taxonomy" id="117903"/>
    <lineage>
        <taxon>Eukaryota</taxon>
        <taxon>Metazoa</taxon>
        <taxon>Spiralia</taxon>
        <taxon>Lophotrochozoa</taxon>
        <taxon>Platyhelminthes</taxon>
        <taxon>Monogenea</taxon>
        <taxon>Polyopisthocotylea</taxon>
        <taxon>Polystomatidea</taxon>
        <taxon>Polystomatidae</taxon>
        <taxon>Protopolystoma</taxon>
    </lineage>
</organism>
<name>A0A448WV78_9PLAT</name>
<reference evidence="1" key="1">
    <citation type="submission" date="2018-11" db="EMBL/GenBank/DDBJ databases">
        <authorList>
            <consortium name="Pathogen Informatics"/>
        </authorList>
    </citation>
    <scope>NUCLEOTIDE SEQUENCE</scope>
</reference>
<evidence type="ECO:0000313" key="1">
    <source>
        <dbReference type="EMBL" id="VEL20990.1"/>
    </source>
</evidence>
<gene>
    <name evidence="1" type="ORF">PXEA_LOCUS14430</name>
</gene>
<dbReference type="EMBL" id="CAAALY010048965">
    <property type="protein sequence ID" value="VEL20990.1"/>
    <property type="molecule type" value="Genomic_DNA"/>
</dbReference>
<keyword evidence="2" id="KW-1185">Reference proteome</keyword>
<proteinExistence type="predicted"/>
<dbReference type="AlphaFoldDB" id="A0A448WV78"/>